<feature type="compositionally biased region" description="Polar residues" evidence="1">
    <location>
        <begin position="92"/>
        <end position="102"/>
    </location>
</feature>
<organism evidence="2 3">
    <name type="scientific">Tanacetum coccineum</name>
    <dbReference type="NCBI Taxonomy" id="301880"/>
    <lineage>
        <taxon>Eukaryota</taxon>
        <taxon>Viridiplantae</taxon>
        <taxon>Streptophyta</taxon>
        <taxon>Embryophyta</taxon>
        <taxon>Tracheophyta</taxon>
        <taxon>Spermatophyta</taxon>
        <taxon>Magnoliopsida</taxon>
        <taxon>eudicotyledons</taxon>
        <taxon>Gunneridae</taxon>
        <taxon>Pentapetalae</taxon>
        <taxon>asterids</taxon>
        <taxon>campanulids</taxon>
        <taxon>Asterales</taxon>
        <taxon>Asteraceae</taxon>
        <taxon>Asteroideae</taxon>
        <taxon>Anthemideae</taxon>
        <taxon>Anthemidinae</taxon>
        <taxon>Tanacetum</taxon>
    </lineage>
</organism>
<evidence type="ECO:0000313" key="2">
    <source>
        <dbReference type="EMBL" id="GJT15878.1"/>
    </source>
</evidence>
<proteinExistence type="predicted"/>
<name>A0ABQ5BMT0_9ASTR</name>
<reference evidence="2" key="1">
    <citation type="journal article" date="2022" name="Int. J. Mol. Sci.">
        <title>Draft Genome of Tanacetum Coccineum: Genomic Comparison of Closely Related Tanacetum-Family Plants.</title>
        <authorList>
            <person name="Yamashiro T."/>
            <person name="Shiraishi A."/>
            <person name="Nakayama K."/>
            <person name="Satake H."/>
        </authorList>
    </citation>
    <scope>NUCLEOTIDE SEQUENCE</scope>
</reference>
<evidence type="ECO:0000256" key="1">
    <source>
        <dbReference type="SAM" id="MobiDB-lite"/>
    </source>
</evidence>
<keyword evidence="3" id="KW-1185">Reference proteome</keyword>
<protein>
    <submittedName>
        <fullName evidence="2">Uncharacterized protein</fullName>
    </submittedName>
</protein>
<evidence type="ECO:0000313" key="3">
    <source>
        <dbReference type="Proteomes" id="UP001151760"/>
    </source>
</evidence>
<sequence>MSVLTEPEVHVNMEMEIPHSSIIKFITEYSYSIDKYVETRRDNQDRDLVLRRKKERSLDYNSSFLGEYECSSLALDREKRRDEKEEIGSLEARSNNVSDQEI</sequence>
<accession>A0ABQ5BMT0</accession>
<comment type="caution">
    <text evidence="2">The sequence shown here is derived from an EMBL/GenBank/DDBJ whole genome shotgun (WGS) entry which is preliminary data.</text>
</comment>
<dbReference type="EMBL" id="BQNB010013431">
    <property type="protein sequence ID" value="GJT15878.1"/>
    <property type="molecule type" value="Genomic_DNA"/>
</dbReference>
<gene>
    <name evidence="2" type="ORF">Tco_0874584</name>
</gene>
<feature type="region of interest" description="Disordered" evidence="1">
    <location>
        <begin position="77"/>
        <end position="102"/>
    </location>
</feature>
<feature type="compositionally biased region" description="Basic and acidic residues" evidence="1">
    <location>
        <begin position="77"/>
        <end position="87"/>
    </location>
</feature>
<dbReference type="Proteomes" id="UP001151760">
    <property type="component" value="Unassembled WGS sequence"/>
</dbReference>
<reference evidence="2" key="2">
    <citation type="submission" date="2022-01" db="EMBL/GenBank/DDBJ databases">
        <authorList>
            <person name="Yamashiro T."/>
            <person name="Shiraishi A."/>
            <person name="Satake H."/>
            <person name="Nakayama K."/>
        </authorList>
    </citation>
    <scope>NUCLEOTIDE SEQUENCE</scope>
</reference>